<dbReference type="InterPro" id="IPR017244">
    <property type="entry name" value="23SrRNA_methyltr_KL"/>
</dbReference>
<keyword evidence="2 6" id="KW-0698">rRNA processing</keyword>
<dbReference type="Pfam" id="PF22020">
    <property type="entry name" value="RlmL_1st"/>
    <property type="match status" value="1"/>
</dbReference>
<sequence length="702" mass="80415">MYAFLITTSKGLDVLLMQEIAALCPDLSLKSKPGQVLFEGELEHAYRVCLWSRLANRVLLTLAEGEVNDAEQLYQVASSVNWSLQMDVTQRFVVDFIGTNRAINNSQFGAVKVKDAIVDQFQELYEQRPDVSKEHPDLRIQCRLWRQNLGVYLDLSGHSLHQRQYRLKAGNAPVKEHIAAAMLYRSGWTQNPDKVIADPMCGAGTVAIEAALIACNIAPGLSRREWGFSQWKKHQSDIWNRLTEQAEKQQRPSSTVIYANDIEASMVALAKQNAREAGVAQEIVFSQQNALDWRCEEAEPGYLVSNPPYGERLGELTELLGLFASWGLHLKHHFRDWNLSLLTSNRDLLRQMKLVSKKVYQLYNGKLACQLVNFELDAKNCEVREQAPAGSDFANRLKKNLGRLKGWLKNLDSNCYRVYDADLPEYNLAIDRYGDWVVVQEYAAPKDIPESKTRKRLMDALMQLPALLNVDHDKIVLKVRQQQKGKEQYQKMATEKEYLQVWENGARFWVNLKDYLDTGLFLDHRKTREIVKQRSKGKDVLNLFAYTGAVSVHAALGGARSVTTVDMSKTYLEWAKRNFDLNKLNNVYQYRFLQEDCLQWLSEHTGKYELIFIDPPSFSNSKRMQATWDVQRDHLALLADARACLKQGGEILFSNNLRSFRLDEEGLQAMGLAAENISAKTLPEDFQRNPKIHHCWVIRHAK</sequence>
<dbReference type="Pfam" id="PF02926">
    <property type="entry name" value="THUMP"/>
    <property type="match status" value="1"/>
</dbReference>
<comment type="caution">
    <text evidence="9">The sequence shown here is derived from an EMBL/GenBank/DDBJ whole genome shotgun (WGS) entry which is preliminary data.</text>
</comment>
<dbReference type="InterPro" id="IPR019614">
    <property type="entry name" value="SAM-dep_methyl-trfase"/>
</dbReference>
<protein>
    <recommendedName>
        <fullName evidence="6">Ribosomal RNA large subunit methyltransferase K/L</fullName>
    </recommendedName>
    <domain>
        <recommendedName>
            <fullName evidence="6">23S rRNA m2G2445 methyltransferase</fullName>
            <ecNumber evidence="6">2.1.1.173</ecNumber>
        </recommendedName>
        <alternativeName>
            <fullName evidence="6">rRNA (guanine-N(2)-)-methyltransferase RlmL</fullName>
        </alternativeName>
    </domain>
    <domain>
        <recommendedName>
            <fullName evidence="6">23S rRNA m7G2069 methyltransferase</fullName>
            <ecNumber evidence="6">2.1.1.264</ecNumber>
        </recommendedName>
        <alternativeName>
            <fullName evidence="6">rRNA (guanine-N(7)-)-methyltransferase RlmK</fullName>
        </alternativeName>
    </domain>
</protein>
<dbReference type="Gene3D" id="3.30.2130.30">
    <property type="match status" value="1"/>
</dbReference>
<dbReference type="SMART" id="SM00981">
    <property type="entry name" value="THUMP"/>
    <property type="match status" value="1"/>
</dbReference>
<dbReference type="RefSeq" id="WP_099033254.1">
    <property type="nucleotide sequence ID" value="NZ_BMGJ01000002.1"/>
</dbReference>
<evidence type="ECO:0000313" key="9">
    <source>
        <dbReference type="EMBL" id="GGD52464.1"/>
    </source>
</evidence>
<dbReference type="PANTHER" id="PTHR47313:SF1">
    <property type="entry name" value="RIBOSOMAL RNA LARGE SUBUNIT METHYLTRANSFERASE K_L"/>
    <property type="match status" value="1"/>
</dbReference>
<dbReference type="PIRSF" id="PIRSF037618">
    <property type="entry name" value="RNA_Mtase_bacteria_prd"/>
    <property type="match status" value="1"/>
</dbReference>
<dbReference type="NCBIfam" id="NF008748">
    <property type="entry name" value="PRK11783.1"/>
    <property type="match status" value="1"/>
</dbReference>
<dbReference type="PROSITE" id="PS51165">
    <property type="entry name" value="THUMP"/>
    <property type="match status" value="1"/>
</dbReference>
<dbReference type="InterPro" id="IPR054170">
    <property type="entry name" value="RlmL_1st"/>
</dbReference>
<dbReference type="EC" id="2.1.1.264" evidence="6"/>
<dbReference type="Gene3D" id="3.30.750.80">
    <property type="entry name" value="RNA methyltransferase domain (HRMD) like"/>
    <property type="match status" value="1"/>
</dbReference>
<dbReference type="CDD" id="cd02440">
    <property type="entry name" value="AdoMet_MTases"/>
    <property type="match status" value="1"/>
</dbReference>
<dbReference type="Pfam" id="PF10672">
    <property type="entry name" value="Methyltrans_SAM"/>
    <property type="match status" value="1"/>
</dbReference>
<evidence type="ECO:0000256" key="7">
    <source>
        <dbReference type="PROSITE-ProRule" id="PRU00529"/>
    </source>
</evidence>
<keyword evidence="3 6" id="KW-0489">Methyltransferase</keyword>
<organism evidence="9 10">
    <name type="scientific">Lacimicrobium alkaliphilum</name>
    <dbReference type="NCBI Taxonomy" id="1526571"/>
    <lineage>
        <taxon>Bacteria</taxon>
        <taxon>Pseudomonadati</taxon>
        <taxon>Pseudomonadota</taxon>
        <taxon>Gammaproteobacteria</taxon>
        <taxon>Alteromonadales</taxon>
        <taxon>Alteromonadaceae</taxon>
        <taxon>Lacimicrobium</taxon>
    </lineage>
</organism>
<evidence type="ECO:0000256" key="3">
    <source>
        <dbReference type="ARBA" id="ARBA00022603"/>
    </source>
</evidence>
<keyword evidence="10" id="KW-1185">Reference proteome</keyword>
<keyword evidence="1 6" id="KW-0963">Cytoplasm</keyword>
<comment type="catalytic activity">
    <reaction evidence="6">
        <text>guanosine(2445) in 23S rRNA + S-adenosyl-L-methionine = N(2)-methylguanosine(2445) in 23S rRNA + S-adenosyl-L-homocysteine + H(+)</text>
        <dbReference type="Rhea" id="RHEA:42740"/>
        <dbReference type="Rhea" id="RHEA-COMP:10215"/>
        <dbReference type="Rhea" id="RHEA-COMP:10216"/>
        <dbReference type="ChEBI" id="CHEBI:15378"/>
        <dbReference type="ChEBI" id="CHEBI:57856"/>
        <dbReference type="ChEBI" id="CHEBI:59789"/>
        <dbReference type="ChEBI" id="CHEBI:74269"/>
        <dbReference type="ChEBI" id="CHEBI:74481"/>
        <dbReference type="EC" id="2.1.1.173"/>
    </reaction>
</comment>
<evidence type="ECO:0000256" key="2">
    <source>
        <dbReference type="ARBA" id="ARBA00022552"/>
    </source>
</evidence>
<evidence type="ECO:0000313" key="10">
    <source>
        <dbReference type="Proteomes" id="UP000614272"/>
    </source>
</evidence>
<evidence type="ECO:0000256" key="5">
    <source>
        <dbReference type="ARBA" id="ARBA00022691"/>
    </source>
</evidence>
<evidence type="ECO:0000256" key="1">
    <source>
        <dbReference type="ARBA" id="ARBA00022490"/>
    </source>
</evidence>
<reference evidence="10" key="1">
    <citation type="journal article" date="2019" name="Int. J. Syst. Evol. Microbiol.">
        <title>The Global Catalogue of Microorganisms (GCM) 10K type strain sequencing project: providing services to taxonomists for standard genome sequencing and annotation.</title>
        <authorList>
            <consortium name="The Broad Institute Genomics Platform"/>
            <consortium name="The Broad Institute Genome Sequencing Center for Infectious Disease"/>
            <person name="Wu L."/>
            <person name="Ma J."/>
        </authorList>
    </citation>
    <scope>NUCLEOTIDE SEQUENCE [LARGE SCALE GENOMIC DNA]</scope>
    <source>
        <strain evidence="10">CGMCC 1.12923</strain>
    </source>
</reference>
<dbReference type="HAMAP" id="MF_01858">
    <property type="entry name" value="23SrRNA_methyltr_KL"/>
    <property type="match status" value="1"/>
</dbReference>
<proteinExistence type="inferred from homology"/>
<dbReference type="GO" id="GO:0008168">
    <property type="term" value="F:methyltransferase activity"/>
    <property type="evidence" value="ECO:0007669"/>
    <property type="project" value="UniProtKB-KW"/>
</dbReference>
<dbReference type="Gene3D" id="3.40.50.150">
    <property type="entry name" value="Vaccinia Virus protein VP39"/>
    <property type="match status" value="2"/>
</dbReference>
<evidence type="ECO:0000256" key="4">
    <source>
        <dbReference type="ARBA" id="ARBA00022679"/>
    </source>
</evidence>
<feature type="domain" description="THUMP" evidence="8">
    <location>
        <begin position="44"/>
        <end position="155"/>
    </location>
</feature>
<dbReference type="InterPro" id="IPR004114">
    <property type="entry name" value="THUMP_dom"/>
</dbReference>
<comment type="catalytic activity">
    <reaction evidence="6">
        <text>guanosine(2069) in 23S rRNA + S-adenosyl-L-methionine = N(2)-methylguanosine(2069) in 23S rRNA + S-adenosyl-L-homocysteine + H(+)</text>
        <dbReference type="Rhea" id="RHEA:43772"/>
        <dbReference type="Rhea" id="RHEA-COMP:10688"/>
        <dbReference type="Rhea" id="RHEA-COMP:10689"/>
        <dbReference type="ChEBI" id="CHEBI:15378"/>
        <dbReference type="ChEBI" id="CHEBI:57856"/>
        <dbReference type="ChEBI" id="CHEBI:59789"/>
        <dbReference type="ChEBI" id="CHEBI:74269"/>
        <dbReference type="ChEBI" id="CHEBI:74481"/>
        <dbReference type="EC" id="2.1.1.264"/>
    </reaction>
</comment>
<evidence type="ECO:0000256" key="6">
    <source>
        <dbReference type="HAMAP-Rule" id="MF_01858"/>
    </source>
</evidence>
<dbReference type="InterPro" id="IPR000241">
    <property type="entry name" value="RlmKL-like_Mtase"/>
</dbReference>
<comment type="subcellular location">
    <subcellularLocation>
        <location evidence="6">Cytoplasm</location>
    </subcellularLocation>
</comment>
<accession>A0ABQ1R250</accession>
<keyword evidence="4 6" id="KW-0808">Transferase</keyword>
<name>A0ABQ1R250_9ALTE</name>
<gene>
    <name evidence="6 9" type="primary">rlmL</name>
    <name evidence="9" type="ORF">GCM10011357_05390</name>
</gene>
<comment type="function">
    <text evidence="6">Specifically methylates the guanine in position 2445 (m2G2445) and the guanine in position 2069 (m7G2069) of 23S rRNA.</text>
</comment>
<dbReference type="Proteomes" id="UP000614272">
    <property type="component" value="Unassembled WGS sequence"/>
</dbReference>
<dbReference type="EMBL" id="BMGJ01000002">
    <property type="protein sequence ID" value="GGD52464.1"/>
    <property type="molecule type" value="Genomic_DNA"/>
</dbReference>
<evidence type="ECO:0000259" key="8">
    <source>
        <dbReference type="PROSITE" id="PS51165"/>
    </source>
</evidence>
<dbReference type="Pfam" id="PF01170">
    <property type="entry name" value="UPF0020"/>
    <property type="match status" value="1"/>
</dbReference>
<dbReference type="GO" id="GO:0032259">
    <property type="term" value="P:methylation"/>
    <property type="evidence" value="ECO:0007669"/>
    <property type="project" value="UniProtKB-KW"/>
</dbReference>
<dbReference type="SUPFAM" id="SSF53335">
    <property type="entry name" value="S-adenosyl-L-methionine-dependent methyltransferases"/>
    <property type="match status" value="2"/>
</dbReference>
<dbReference type="InterPro" id="IPR029063">
    <property type="entry name" value="SAM-dependent_MTases_sf"/>
</dbReference>
<dbReference type="CDD" id="cd11715">
    <property type="entry name" value="THUMP_AdoMetMT"/>
    <property type="match status" value="1"/>
</dbReference>
<comment type="similarity">
    <text evidence="6">Belongs to the methyltransferase superfamily. RlmKL family.</text>
</comment>
<dbReference type="EC" id="2.1.1.173" evidence="6"/>
<keyword evidence="5 6" id="KW-0949">S-adenosyl-L-methionine</keyword>
<keyword evidence="7" id="KW-0694">RNA-binding</keyword>
<dbReference type="PANTHER" id="PTHR47313">
    <property type="entry name" value="RIBOSOMAL RNA LARGE SUBUNIT METHYLTRANSFERASE K/L"/>
    <property type="match status" value="1"/>
</dbReference>